<reference evidence="1 2" key="1">
    <citation type="submission" date="2018-06" db="EMBL/GenBank/DDBJ databases">
        <authorList>
            <consortium name="Pathogen Informatics"/>
            <person name="Doyle S."/>
        </authorList>
    </citation>
    <scope>NUCLEOTIDE SEQUENCE [LARGE SCALE GENOMIC DNA]</scope>
    <source>
        <strain evidence="1 2">NCTC11009</strain>
    </source>
</reference>
<protein>
    <submittedName>
        <fullName evidence="1">Uncharacterized protein</fullName>
    </submittedName>
</protein>
<dbReference type="EMBL" id="UATH01000001">
    <property type="protein sequence ID" value="SPY07291.1"/>
    <property type="molecule type" value="Genomic_DNA"/>
</dbReference>
<accession>A0A2X1US38</accession>
<dbReference type="AlphaFoldDB" id="A0A2X1US38"/>
<dbReference type="Proteomes" id="UP000250242">
    <property type="component" value="Unassembled WGS sequence"/>
</dbReference>
<evidence type="ECO:0000313" key="1">
    <source>
        <dbReference type="EMBL" id="SPY07291.1"/>
    </source>
</evidence>
<dbReference type="InterPro" id="IPR025157">
    <property type="entry name" value="Hemagglutinin_rpt"/>
</dbReference>
<gene>
    <name evidence="1" type="ORF">NCTC11009_00487</name>
</gene>
<dbReference type="Pfam" id="PF13332">
    <property type="entry name" value="Fil_haemagg_2"/>
    <property type="match status" value="1"/>
</dbReference>
<proteinExistence type="predicted"/>
<name>A0A2X1US38_9BURK</name>
<dbReference type="RefSeq" id="WP_181464204.1">
    <property type="nucleotide sequence ID" value="NZ_CP137240.1"/>
</dbReference>
<organism evidence="1 2">
    <name type="scientific">Oligella urethralis</name>
    <dbReference type="NCBI Taxonomy" id="90245"/>
    <lineage>
        <taxon>Bacteria</taxon>
        <taxon>Pseudomonadati</taxon>
        <taxon>Pseudomonadota</taxon>
        <taxon>Betaproteobacteria</taxon>
        <taxon>Burkholderiales</taxon>
        <taxon>Alcaligenaceae</taxon>
        <taxon>Oligella</taxon>
    </lineage>
</organism>
<dbReference type="GO" id="GO:0003824">
    <property type="term" value="F:catalytic activity"/>
    <property type="evidence" value="ECO:0007669"/>
    <property type="project" value="UniProtKB-ARBA"/>
</dbReference>
<sequence length="90" mass="9400">MRGAQVLGERVQIATEKLHIESVQDTATYEGKQRSLGGQLTVGVGASGGANLSRSTIQADYASVIQPSGVYAGDGGYQIVVNNHIDLGLR</sequence>
<evidence type="ECO:0000313" key="2">
    <source>
        <dbReference type="Proteomes" id="UP000250242"/>
    </source>
</evidence>